<evidence type="ECO:0000313" key="1">
    <source>
        <dbReference type="EMBL" id="MDL2059889.1"/>
    </source>
</evidence>
<keyword evidence="2" id="KW-1185">Reference proteome</keyword>
<sequence length="46" mass="4687">MPGEINWPEGFGPQCPDNFGSAEAAAEGAGAGQVFGLPLEAALWPE</sequence>
<organism evidence="1 2">
    <name type="scientific">Mesosutterella faecium</name>
    <dbReference type="NCBI Taxonomy" id="2925194"/>
    <lineage>
        <taxon>Bacteria</taxon>
        <taxon>Pseudomonadati</taxon>
        <taxon>Pseudomonadota</taxon>
        <taxon>Betaproteobacteria</taxon>
        <taxon>Burkholderiales</taxon>
        <taxon>Sutterellaceae</taxon>
        <taxon>Mesosutterella</taxon>
    </lineage>
</organism>
<evidence type="ECO:0000313" key="2">
    <source>
        <dbReference type="Proteomes" id="UP001165481"/>
    </source>
</evidence>
<accession>A0ABT7IND3</accession>
<dbReference type="Proteomes" id="UP001165481">
    <property type="component" value="Unassembled WGS sequence"/>
</dbReference>
<comment type="caution">
    <text evidence="1">The sequence shown here is derived from an EMBL/GenBank/DDBJ whole genome shotgun (WGS) entry which is preliminary data.</text>
</comment>
<dbReference type="EMBL" id="JAKZJU020000001">
    <property type="protein sequence ID" value="MDL2059889.1"/>
    <property type="molecule type" value="Genomic_DNA"/>
</dbReference>
<name>A0ABT7IND3_9BURK</name>
<dbReference type="RefSeq" id="WP_243377129.1">
    <property type="nucleotide sequence ID" value="NZ_JAKZJU020000001.1"/>
</dbReference>
<proteinExistence type="predicted"/>
<reference evidence="1" key="1">
    <citation type="submission" date="2023-03" db="EMBL/GenBank/DDBJ databases">
        <title>Mesosutterella sp. nov. isolated from porcine feces.</title>
        <authorList>
            <person name="Yu S."/>
        </authorList>
    </citation>
    <scope>NUCLEOTIDE SEQUENCE</scope>
    <source>
        <strain evidence="1">AGMB02718</strain>
    </source>
</reference>
<gene>
    <name evidence="1" type="ORF">MUN46_008100</name>
</gene>
<protein>
    <submittedName>
        <fullName evidence="1">Uncharacterized protein</fullName>
    </submittedName>
</protein>